<protein>
    <recommendedName>
        <fullName evidence="3">Polyketide cyclase/dehydrase</fullName>
    </recommendedName>
</protein>
<evidence type="ECO:0008006" key="3">
    <source>
        <dbReference type="Google" id="ProtNLM"/>
    </source>
</evidence>
<dbReference type="Gene3D" id="3.30.530.20">
    <property type="match status" value="1"/>
</dbReference>
<dbReference type="STRING" id="585529.HMPREF0291_10773"/>
<dbReference type="EMBL" id="ACLJ02000001">
    <property type="protein sequence ID" value="EFK55515.1"/>
    <property type="molecule type" value="Genomic_DNA"/>
</dbReference>
<proteinExistence type="predicted"/>
<dbReference type="eggNOG" id="ENOG5032BU7">
    <property type="taxonomic scope" value="Bacteria"/>
</dbReference>
<dbReference type="RefSeq" id="WP_005288245.1">
    <property type="nucleotide sequence ID" value="NZ_CM000961.1"/>
</dbReference>
<evidence type="ECO:0000313" key="1">
    <source>
        <dbReference type="EMBL" id="EFK55515.1"/>
    </source>
</evidence>
<organism evidence="1 2">
    <name type="scientific">Corynebacterium genitalium ATCC 33030</name>
    <dbReference type="NCBI Taxonomy" id="585529"/>
    <lineage>
        <taxon>Bacteria</taxon>
        <taxon>Bacillati</taxon>
        <taxon>Actinomycetota</taxon>
        <taxon>Actinomycetes</taxon>
        <taxon>Mycobacteriales</taxon>
        <taxon>Corynebacteriaceae</taxon>
        <taxon>Corynebacterium</taxon>
    </lineage>
</organism>
<comment type="caution">
    <text evidence="1">The sequence shown here is derived from an EMBL/GenBank/DDBJ whole genome shotgun (WGS) entry which is preliminary data.</text>
</comment>
<reference evidence="1" key="1">
    <citation type="submission" date="2010-06" db="EMBL/GenBank/DDBJ databases">
        <authorList>
            <person name="Muzny D."/>
            <person name="Qin X."/>
            <person name="Buhay C."/>
            <person name="Dugan-Rocha S."/>
            <person name="Ding Y."/>
            <person name="Chen G."/>
            <person name="Hawes A."/>
            <person name="Holder M."/>
            <person name="Jhangiani S."/>
            <person name="Johnson A."/>
            <person name="Khan Z."/>
            <person name="Li Z."/>
            <person name="Liu W."/>
            <person name="Liu X."/>
            <person name="Perez L."/>
            <person name="Shen H."/>
            <person name="Wang Q."/>
            <person name="Watt J."/>
            <person name="Xi L."/>
            <person name="Xin Y."/>
            <person name="Zhou J."/>
            <person name="Deng J."/>
            <person name="Jiang H."/>
            <person name="Liu Y."/>
            <person name="Qu J."/>
            <person name="Song X.-Z."/>
            <person name="Zhang L."/>
            <person name="Villasana D."/>
            <person name="Johnson A."/>
            <person name="Liu J."/>
            <person name="Liyanage D."/>
            <person name="Lorensuhewa L."/>
            <person name="Robinson T."/>
            <person name="Song A."/>
            <person name="Song B.-B."/>
            <person name="Dinh H."/>
            <person name="Thornton R."/>
            <person name="Coyle M."/>
            <person name="Francisco L."/>
            <person name="Jackson L."/>
            <person name="Javaid M."/>
            <person name="Korchina V."/>
            <person name="Kovar C."/>
            <person name="Mata R."/>
            <person name="Mathew T."/>
            <person name="Ngo R."/>
            <person name="Nguyen L."/>
            <person name="Nguyen N."/>
            <person name="Okwuonu G."/>
            <person name="Ongeri F."/>
            <person name="Pham C."/>
            <person name="Simmons D."/>
            <person name="Wilczek-Boney K."/>
            <person name="Hale W."/>
            <person name="Jakkamsetti A."/>
            <person name="Pham P."/>
            <person name="Ruth R."/>
            <person name="San Lucas F."/>
            <person name="Warren J."/>
            <person name="Zhang J."/>
            <person name="Zhao Z."/>
            <person name="Zhou C."/>
            <person name="Zhu D."/>
            <person name="Lee S."/>
            <person name="Bess C."/>
            <person name="Blankenburg K."/>
            <person name="Forbes L."/>
            <person name="Fu Q."/>
            <person name="Gubbala S."/>
            <person name="Hirani K."/>
            <person name="Jayaseelan J.C."/>
            <person name="Lara F."/>
            <person name="Munidasa M."/>
            <person name="Palculict T."/>
            <person name="Patil S."/>
            <person name="Pu L.-L."/>
            <person name="Saada N."/>
            <person name="Tang L."/>
            <person name="Weissenberger G."/>
            <person name="Zhu Y."/>
            <person name="Hemphill L."/>
            <person name="Shang Y."/>
            <person name="Youmans B."/>
            <person name="Ayvaz T."/>
            <person name="Ross M."/>
            <person name="Santibanez J."/>
            <person name="Aqrawi P."/>
            <person name="Gross S."/>
            <person name="Joshi V."/>
            <person name="Fowler G."/>
            <person name="Nazareth L."/>
            <person name="Reid J."/>
            <person name="Worley K."/>
            <person name="Petrosino J."/>
            <person name="Highlander S."/>
            <person name="Gibbs R."/>
        </authorList>
    </citation>
    <scope>NUCLEOTIDE SEQUENCE [LARGE SCALE GENOMIC DNA]</scope>
    <source>
        <strain evidence="1">ATCC 33030</strain>
    </source>
</reference>
<dbReference type="Proteomes" id="UP000004208">
    <property type="component" value="Unassembled WGS sequence"/>
</dbReference>
<gene>
    <name evidence="1" type="ORF">HMPREF0291_10773</name>
</gene>
<dbReference type="InterPro" id="IPR023393">
    <property type="entry name" value="START-like_dom_sf"/>
</dbReference>
<sequence>MSFKTENSAAVTIHAGERAILGVVTDLERLPSWNPAFSFVSPPRADGSHALTVQKVLNGTIVAAASETSTGHVVDFEIDIPGLREHSSFLLESQLDGTTRVTHRIRQAGTLSAVIGQREAALVPGKRLARLARFLETES</sequence>
<evidence type="ECO:0000313" key="2">
    <source>
        <dbReference type="Proteomes" id="UP000004208"/>
    </source>
</evidence>
<accession>D7W9N5</accession>
<dbReference type="AlphaFoldDB" id="D7W9N5"/>
<keyword evidence="2" id="KW-1185">Reference proteome</keyword>
<name>D7W9N5_9CORY</name>
<dbReference type="OrthoDB" id="4412509at2"/>
<dbReference type="HOGENOM" id="CLU_1841756_0_0_11"/>
<dbReference type="SUPFAM" id="SSF55961">
    <property type="entry name" value="Bet v1-like"/>
    <property type="match status" value="1"/>
</dbReference>